<protein>
    <submittedName>
        <fullName evidence="7">Unannotated protein</fullName>
    </submittedName>
</protein>
<name>A0A6J6IZW3_9ZZZZ</name>
<accession>A0A6J6IZW3</accession>
<evidence type="ECO:0000259" key="6">
    <source>
        <dbReference type="Pfam" id="PF10590"/>
    </source>
</evidence>
<dbReference type="InterPro" id="IPR019576">
    <property type="entry name" value="Pyridoxamine_oxidase_dimer_C"/>
</dbReference>
<evidence type="ECO:0000256" key="3">
    <source>
        <dbReference type="ARBA" id="ARBA00022643"/>
    </source>
</evidence>
<dbReference type="InterPro" id="IPR000659">
    <property type="entry name" value="Pyridox_Oxase"/>
</dbReference>
<dbReference type="PANTHER" id="PTHR10851">
    <property type="entry name" value="PYRIDOXINE-5-PHOSPHATE OXIDASE"/>
    <property type="match status" value="1"/>
</dbReference>
<feature type="domain" description="Pyridoxamine 5'-phosphate oxidase N-terminal" evidence="5">
    <location>
        <begin position="43"/>
        <end position="166"/>
    </location>
</feature>
<reference evidence="7" key="1">
    <citation type="submission" date="2020-05" db="EMBL/GenBank/DDBJ databases">
        <authorList>
            <person name="Chiriac C."/>
            <person name="Salcher M."/>
            <person name="Ghai R."/>
            <person name="Kavagutti S V."/>
        </authorList>
    </citation>
    <scope>NUCLEOTIDE SEQUENCE</scope>
</reference>
<evidence type="ECO:0000256" key="4">
    <source>
        <dbReference type="ARBA" id="ARBA00023002"/>
    </source>
</evidence>
<dbReference type="HAMAP" id="MF_01629">
    <property type="entry name" value="PdxH"/>
    <property type="match status" value="1"/>
</dbReference>
<dbReference type="PIRSF" id="PIRSF000190">
    <property type="entry name" value="Pyd_amn-ph_oxd"/>
    <property type="match status" value="1"/>
</dbReference>
<comment type="cofactor">
    <cofactor evidence="1">
        <name>FMN</name>
        <dbReference type="ChEBI" id="CHEBI:58210"/>
    </cofactor>
</comment>
<gene>
    <name evidence="7" type="ORF">UFOPK1908_01394</name>
    <name evidence="8" type="ORF">UFOPK3576_01022</name>
</gene>
<dbReference type="GO" id="GO:0010181">
    <property type="term" value="F:FMN binding"/>
    <property type="evidence" value="ECO:0007669"/>
    <property type="project" value="InterPro"/>
</dbReference>
<dbReference type="NCBIfam" id="NF004231">
    <property type="entry name" value="PRK05679.1"/>
    <property type="match status" value="1"/>
</dbReference>
<evidence type="ECO:0000259" key="5">
    <source>
        <dbReference type="Pfam" id="PF01243"/>
    </source>
</evidence>
<keyword evidence="4" id="KW-0560">Oxidoreductase</keyword>
<dbReference type="EMBL" id="CAEZVB010000096">
    <property type="protein sequence ID" value="CAB4629884.1"/>
    <property type="molecule type" value="Genomic_DNA"/>
</dbReference>
<dbReference type="InterPro" id="IPR012349">
    <property type="entry name" value="Split_barrel_FMN-bd"/>
</dbReference>
<organism evidence="7">
    <name type="scientific">freshwater metagenome</name>
    <dbReference type="NCBI Taxonomy" id="449393"/>
    <lineage>
        <taxon>unclassified sequences</taxon>
        <taxon>metagenomes</taxon>
        <taxon>ecological metagenomes</taxon>
    </lineage>
</organism>
<dbReference type="Pfam" id="PF01243">
    <property type="entry name" value="PNPOx_N"/>
    <property type="match status" value="1"/>
</dbReference>
<dbReference type="GO" id="GO:0004733">
    <property type="term" value="F:pyridoxamine phosphate oxidase activity"/>
    <property type="evidence" value="ECO:0007669"/>
    <property type="project" value="InterPro"/>
</dbReference>
<evidence type="ECO:0000313" key="8">
    <source>
        <dbReference type="EMBL" id="CAB4909749.1"/>
    </source>
</evidence>
<evidence type="ECO:0000256" key="2">
    <source>
        <dbReference type="ARBA" id="ARBA00022630"/>
    </source>
</evidence>
<dbReference type="AlphaFoldDB" id="A0A6J6IZW3"/>
<dbReference type="NCBIfam" id="TIGR00558">
    <property type="entry name" value="pdxH"/>
    <property type="match status" value="1"/>
</dbReference>
<evidence type="ECO:0000313" key="7">
    <source>
        <dbReference type="EMBL" id="CAB4629884.1"/>
    </source>
</evidence>
<dbReference type="Gene3D" id="2.30.110.10">
    <property type="entry name" value="Electron Transport, Fmn-binding Protein, Chain A"/>
    <property type="match status" value="1"/>
</dbReference>
<dbReference type="Pfam" id="PF10590">
    <property type="entry name" value="PNP_phzG_C"/>
    <property type="match status" value="1"/>
</dbReference>
<evidence type="ECO:0000256" key="1">
    <source>
        <dbReference type="ARBA" id="ARBA00001917"/>
    </source>
</evidence>
<dbReference type="InterPro" id="IPR011576">
    <property type="entry name" value="Pyridox_Oxase_N"/>
</dbReference>
<dbReference type="EMBL" id="CAFBMO010000040">
    <property type="protein sequence ID" value="CAB4909749.1"/>
    <property type="molecule type" value="Genomic_DNA"/>
</dbReference>
<dbReference type="GO" id="GO:0008615">
    <property type="term" value="P:pyridoxine biosynthetic process"/>
    <property type="evidence" value="ECO:0007669"/>
    <property type="project" value="InterPro"/>
</dbReference>
<dbReference type="PANTHER" id="PTHR10851:SF0">
    <property type="entry name" value="PYRIDOXINE-5'-PHOSPHATE OXIDASE"/>
    <property type="match status" value="1"/>
</dbReference>
<sequence length="228" mass="26006">MSLENPEKAPTRLADLRVHYDQGHLDLEDLPADPLLAFQGWLEAAVSAQLPEPNAMVLATADQDGQPSSRTVLLKNADERGLIFYTNLQSRKSREIWENPRASVVFPWFAMHRQISVVGAVAPIDRAEAQEYFSSRPRDSQLGAWVSEQSTVIADRSILDARFKELSRRYPDAIPMPDYWGGWLVVPSTIEFWQGRPSRLHDRLRFHRTINDGKFNDPNSWAVERLSP</sequence>
<proteinExistence type="inferred from homology"/>
<dbReference type="PROSITE" id="PS01064">
    <property type="entry name" value="PYRIDOX_OXIDASE"/>
    <property type="match status" value="1"/>
</dbReference>
<keyword evidence="2" id="KW-0285">Flavoprotein</keyword>
<dbReference type="InterPro" id="IPR019740">
    <property type="entry name" value="Pyridox_Oxase_CS"/>
</dbReference>
<keyword evidence="3" id="KW-0288">FMN</keyword>
<feature type="domain" description="Pyridoxine 5'-phosphate oxidase dimerisation C-terminal" evidence="6">
    <location>
        <begin position="180"/>
        <end position="228"/>
    </location>
</feature>
<dbReference type="SUPFAM" id="SSF50475">
    <property type="entry name" value="FMN-binding split barrel"/>
    <property type="match status" value="1"/>
</dbReference>